<reference evidence="2 3" key="1">
    <citation type="submission" date="2016-11" db="EMBL/GenBank/DDBJ databases">
        <authorList>
            <person name="Jaros S."/>
            <person name="Januszkiewicz K."/>
            <person name="Wedrychowicz H."/>
        </authorList>
    </citation>
    <scope>NUCLEOTIDE SEQUENCE [LARGE SCALE GENOMIC DNA]</scope>
    <source>
        <strain evidence="2 3">DSM 18899</strain>
    </source>
</reference>
<dbReference type="AlphaFoldDB" id="A0A1K2HSA4"/>
<evidence type="ECO:0000313" key="2">
    <source>
        <dbReference type="EMBL" id="SFZ79425.1"/>
    </source>
</evidence>
<sequence>MSRLPPRLAFYLGELVALAGWPGLVAVLVLLAAAGWQATRLQTLHAAQAAEAQRLQQAERALKRELARLAEPGAQRVVEAAPALLSRQALPGLLGQIEQLAARYAPQDGPRDFLQVAEADGALLRVSSQLSLQQPYPALRRFLAELAALPGVRIESLHLSRAQIEAAAPTALVRFSILLVP</sequence>
<dbReference type="EMBL" id="FPKR01000017">
    <property type="protein sequence ID" value="SFZ79425.1"/>
    <property type="molecule type" value="Genomic_DNA"/>
</dbReference>
<evidence type="ECO:0000313" key="3">
    <source>
        <dbReference type="Proteomes" id="UP000186513"/>
    </source>
</evidence>
<keyword evidence="1" id="KW-0472">Membrane</keyword>
<proteinExistence type="predicted"/>
<dbReference type="STRING" id="1121279.SAMN02745887_03607"/>
<keyword evidence="1" id="KW-0812">Transmembrane</keyword>
<dbReference type="RefSeq" id="WP_072430086.1">
    <property type="nucleotide sequence ID" value="NZ_FPKR01000017.1"/>
</dbReference>
<name>A0A1K2HSA4_9NEIS</name>
<organism evidence="2 3">
    <name type="scientific">Chitinimonas taiwanensis DSM 18899</name>
    <dbReference type="NCBI Taxonomy" id="1121279"/>
    <lineage>
        <taxon>Bacteria</taxon>
        <taxon>Pseudomonadati</taxon>
        <taxon>Pseudomonadota</taxon>
        <taxon>Betaproteobacteria</taxon>
        <taxon>Neisseriales</taxon>
        <taxon>Chitinibacteraceae</taxon>
        <taxon>Chitinimonas</taxon>
    </lineage>
</organism>
<keyword evidence="3" id="KW-1185">Reference proteome</keyword>
<dbReference type="Proteomes" id="UP000186513">
    <property type="component" value="Unassembled WGS sequence"/>
</dbReference>
<protein>
    <submittedName>
        <fullName evidence="2">Uncharacterized protein</fullName>
    </submittedName>
</protein>
<accession>A0A1K2HSA4</accession>
<gene>
    <name evidence="2" type="ORF">SAMN02745887_03607</name>
</gene>
<evidence type="ECO:0000256" key="1">
    <source>
        <dbReference type="SAM" id="Phobius"/>
    </source>
</evidence>
<feature type="transmembrane region" description="Helical" evidence="1">
    <location>
        <begin position="12"/>
        <end position="36"/>
    </location>
</feature>
<keyword evidence="1" id="KW-1133">Transmembrane helix</keyword>